<dbReference type="Pfam" id="PF03078">
    <property type="entry name" value="ATHILA"/>
    <property type="match status" value="1"/>
</dbReference>
<organism evidence="3 4">
    <name type="scientific">Ambrosia artemisiifolia</name>
    <name type="common">Common ragweed</name>
    <dbReference type="NCBI Taxonomy" id="4212"/>
    <lineage>
        <taxon>Eukaryota</taxon>
        <taxon>Viridiplantae</taxon>
        <taxon>Streptophyta</taxon>
        <taxon>Embryophyta</taxon>
        <taxon>Tracheophyta</taxon>
        <taxon>Spermatophyta</taxon>
        <taxon>Magnoliopsida</taxon>
        <taxon>eudicotyledons</taxon>
        <taxon>Gunneridae</taxon>
        <taxon>Pentapetalae</taxon>
        <taxon>asterids</taxon>
        <taxon>campanulids</taxon>
        <taxon>Asterales</taxon>
        <taxon>Asteraceae</taxon>
        <taxon>Asteroideae</taxon>
        <taxon>Heliantheae alliance</taxon>
        <taxon>Heliantheae</taxon>
        <taxon>Ambrosia</taxon>
    </lineage>
</organism>
<feature type="compositionally biased region" description="Low complexity" evidence="1">
    <location>
        <begin position="364"/>
        <end position="381"/>
    </location>
</feature>
<evidence type="ECO:0000313" key="4">
    <source>
        <dbReference type="Proteomes" id="UP001206925"/>
    </source>
</evidence>
<accession>A0AAD5CU94</accession>
<feature type="region of interest" description="Disordered" evidence="1">
    <location>
        <begin position="320"/>
        <end position="390"/>
    </location>
</feature>
<dbReference type="AlphaFoldDB" id="A0AAD5CU94"/>
<feature type="compositionally biased region" description="Basic and acidic residues" evidence="1">
    <location>
        <begin position="345"/>
        <end position="363"/>
    </location>
</feature>
<gene>
    <name evidence="3" type="ORF">M8C21_028538</name>
</gene>
<sequence length="455" mass="52409">MTSSSRHPRKLRAFDTGSLPHVIRTTHHASATRFPPDLQTHATHPWLQFPDGSPDGKRLAELLKRQFATTWTVDWDTLKMLHLHDRAKNMMGPVWLRFFSIKHLQYKELCLEFLSTYEFQTPCTDYSYGRSIRFRMAGIERSCSLIEFSRRMGLYTDEEMETDIFLKGLTKLPNDVSRQQFWAQIGEGPYQAKFLKSTRLKDPFYRILHRIIAQSIAGRKESTGVVTQKDQFFLYCFIRPAACNVAYVLASYFSSLMGKMSTTHICGGSYITQLAKSYGVLTPEACATLTSFLPTQTLDMVVLTNMKVVEQTEGGGWKLLDGHGEIWQPDPLQHEDAPQQQQHEVAPDRQHPVKQEDTTEQHDQQQPQEEPQQQSGTQQLQEEGRQQQHADPLTHHLGVTSLDLVAMVTELQHGQQRLEQEHQRRHQETMSALRCIARYFAIPDFPQQQHSRDGD</sequence>
<evidence type="ECO:0000313" key="3">
    <source>
        <dbReference type="EMBL" id="KAI7748034.1"/>
    </source>
</evidence>
<feature type="domain" description="Arabidopsis retrotransposon Orf1 C-terminal" evidence="2">
    <location>
        <begin position="64"/>
        <end position="230"/>
    </location>
</feature>
<dbReference type="Proteomes" id="UP001206925">
    <property type="component" value="Unassembled WGS sequence"/>
</dbReference>
<proteinExistence type="predicted"/>
<dbReference type="EMBL" id="JAMZMK010006614">
    <property type="protein sequence ID" value="KAI7748034.1"/>
    <property type="molecule type" value="Genomic_DNA"/>
</dbReference>
<name>A0AAD5CU94_AMBAR</name>
<evidence type="ECO:0000256" key="1">
    <source>
        <dbReference type="SAM" id="MobiDB-lite"/>
    </source>
</evidence>
<keyword evidence="4" id="KW-1185">Reference proteome</keyword>
<protein>
    <recommendedName>
        <fullName evidence="2">Arabidopsis retrotransposon Orf1 C-terminal domain-containing protein</fullName>
    </recommendedName>
</protein>
<reference evidence="3" key="1">
    <citation type="submission" date="2022-06" db="EMBL/GenBank/DDBJ databases">
        <title>Uncovering the hologenomic basis of an extraordinary plant invasion.</title>
        <authorList>
            <person name="Bieker V.C."/>
            <person name="Martin M.D."/>
            <person name="Gilbert T."/>
            <person name="Hodgins K."/>
            <person name="Battlay P."/>
            <person name="Petersen B."/>
            <person name="Wilson J."/>
        </authorList>
    </citation>
    <scope>NUCLEOTIDE SEQUENCE</scope>
    <source>
        <strain evidence="3">AA19_3_7</strain>
        <tissue evidence="3">Leaf</tissue>
    </source>
</reference>
<evidence type="ECO:0000259" key="2">
    <source>
        <dbReference type="Pfam" id="PF03078"/>
    </source>
</evidence>
<comment type="caution">
    <text evidence="3">The sequence shown here is derived from an EMBL/GenBank/DDBJ whole genome shotgun (WGS) entry which is preliminary data.</text>
</comment>
<dbReference type="InterPro" id="IPR004312">
    <property type="entry name" value="ATHILA_Orf1_C"/>
</dbReference>